<feature type="compositionally biased region" description="Low complexity" evidence="1">
    <location>
        <begin position="211"/>
        <end position="220"/>
    </location>
</feature>
<reference evidence="3" key="1">
    <citation type="journal article" date="2014" name="Int. J. Syst. Evol. Microbiol.">
        <title>Complete genome sequence of Corynebacterium casei LMG S-19264T (=DSM 44701T), isolated from a smear-ripened cheese.</title>
        <authorList>
            <consortium name="US DOE Joint Genome Institute (JGI-PGF)"/>
            <person name="Walter F."/>
            <person name="Albersmeier A."/>
            <person name="Kalinowski J."/>
            <person name="Ruckert C."/>
        </authorList>
    </citation>
    <scope>NUCLEOTIDE SEQUENCE</scope>
    <source>
        <strain evidence="3">CGMCC 4.5737</strain>
    </source>
</reference>
<dbReference type="Proteomes" id="UP000637578">
    <property type="component" value="Unassembled WGS sequence"/>
</dbReference>
<dbReference type="AlphaFoldDB" id="A0A8J3FVR7"/>
<accession>A0A8J3FVR7</accession>
<dbReference type="Pfam" id="PF00005">
    <property type="entry name" value="ABC_tran"/>
    <property type="match status" value="1"/>
</dbReference>
<evidence type="ECO:0000256" key="1">
    <source>
        <dbReference type="SAM" id="MobiDB-lite"/>
    </source>
</evidence>
<evidence type="ECO:0000259" key="2">
    <source>
        <dbReference type="Pfam" id="PF00005"/>
    </source>
</evidence>
<dbReference type="SUPFAM" id="SSF52540">
    <property type="entry name" value="P-loop containing nucleoside triphosphate hydrolases"/>
    <property type="match status" value="1"/>
</dbReference>
<dbReference type="InterPro" id="IPR027417">
    <property type="entry name" value="P-loop_NTPase"/>
</dbReference>
<protein>
    <submittedName>
        <fullName evidence="3">ABC transporter ATP-binding protein</fullName>
    </submittedName>
</protein>
<feature type="domain" description="ABC transporter" evidence="2">
    <location>
        <begin position="21"/>
        <end position="129"/>
    </location>
</feature>
<reference evidence="3" key="2">
    <citation type="submission" date="2020-09" db="EMBL/GenBank/DDBJ databases">
        <authorList>
            <person name="Sun Q."/>
            <person name="Zhou Y."/>
        </authorList>
    </citation>
    <scope>NUCLEOTIDE SEQUENCE</scope>
    <source>
        <strain evidence="3">CGMCC 4.5737</strain>
    </source>
</reference>
<dbReference type="GO" id="GO:0016887">
    <property type="term" value="F:ATP hydrolysis activity"/>
    <property type="evidence" value="ECO:0007669"/>
    <property type="project" value="InterPro"/>
</dbReference>
<dbReference type="GO" id="GO:0005524">
    <property type="term" value="F:ATP binding"/>
    <property type="evidence" value="ECO:0007669"/>
    <property type="project" value="UniProtKB-KW"/>
</dbReference>
<dbReference type="EMBL" id="BMMK01000026">
    <property type="protein sequence ID" value="GGM70972.1"/>
    <property type="molecule type" value="Genomic_DNA"/>
</dbReference>
<keyword evidence="3" id="KW-0067">ATP-binding</keyword>
<evidence type="ECO:0000313" key="4">
    <source>
        <dbReference type="Proteomes" id="UP000637578"/>
    </source>
</evidence>
<organism evidence="3 4">
    <name type="scientific">Longimycelium tulufanense</name>
    <dbReference type="NCBI Taxonomy" id="907463"/>
    <lineage>
        <taxon>Bacteria</taxon>
        <taxon>Bacillati</taxon>
        <taxon>Actinomycetota</taxon>
        <taxon>Actinomycetes</taxon>
        <taxon>Pseudonocardiales</taxon>
        <taxon>Pseudonocardiaceae</taxon>
        <taxon>Longimycelium</taxon>
    </lineage>
</organism>
<comment type="caution">
    <text evidence="3">The sequence shown here is derived from an EMBL/GenBank/DDBJ whole genome shotgun (WGS) entry which is preliminary data.</text>
</comment>
<gene>
    <name evidence="3" type="ORF">GCM10012275_46790</name>
</gene>
<dbReference type="CDD" id="cd00267">
    <property type="entry name" value="ABC_ATPase"/>
    <property type="match status" value="1"/>
</dbReference>
<dbReference type="Gene3D" id="3.40.50.300">
    <property type="entry name" value="P-loop containing nucleotide triphosphate hydrolases"/>
    <property type="match status" value="1"/>
</dbReference>
<feature type="region of interest" description="Disordered" evidence="1">
    <location>
        <begin position="201"/>
        <end position="278"/>
    </location>
</feature>
<proteinExistence type="predicted"/>
<dbReference type="RefSeq" id="WP_189060569.1">
    <property type="nucleotide sequence ID" value="NZ_BMMK01000026.1"/>
</dbReference>
<dbReference type="InterPro" id="IPR003439">
    <property type="entry name" value="ABC_transporter-like_ATP-bd"/>
</dbReference>
<keyword evidence="3" id="KW-0547">Nucleotide-binding</keyword>
<evidence type="ECO:0000313" key="3">
    <source>
        <dbReference type="EMBL" id="GGM70972.1"/>
    </source>
</evidence>
<keyword evidence="4" id="KW-1185">Reference proteome</keyword>
<sequence length="278" mass="29290">MEIQARRVGVNGAQGPLLPPTSLAARSGAVTLVSGEPGQGHTALALAVAGRMRPSSGTVLLDGAQAPERLRRRVAVVDAPGVSAPEDALDLAFVVREEMGLGGHRASRRRVATWLAERDAGEYAHRRFDSVPPELRLRLLVELAAIRRGVRGLVLDCPDRHGCDPELWWSLARAQAEQGMAVVVLCAPPTAALLDVPAARLGEHDQPPPVVVQEPEPAEVGDGPEPSDPSADEREPDASEAPPASTRDGSTTPPAPDTDDAPSPAPSVTDTKPLERKQ</sequence>
<name>A0A8J3FVR7_9PSEU</name>